<organism evidence="7 8">
    <name type="scientific">Chitinophaga agrisoli</name>
    <dbReference type="NCBI Taxonomy" id="2607653"/>
    <lineage>
        <taxon>Bacteria</taxon>
        <taxon>Pseudomonadati</taxon>
        <taxon>Bacteroidota</taxon>
        <taxon>Chitinophagia</taxon>
        <taxon>Chitinophagales</taxon>
        <taxon>Chitinophagaceae</taxon>
        <taxon>Chitinophaga</taxon>
    </lineage>
</organism>
<dbReference type="PROSITE" id="PS51257">
    <property type="entry name" value="PROKAR_LIPOPROTEIN"/>
    <property type="match status" value="1"/>
</dbReference>
<dbReference type="EMBL" id="VUOC01000001">
    <property type="protein sequence ID" value="KAA2244580.1"/>
    <property type="molecule type" value="Genomic_DNA"/>
</dbReference>
<name>A0A5B2W1D0_9BACT</name>
<keyword evidence="4" id="KW-0472">Membrane</keyword>
<keyword evidence="8" id="KW-1185">Reference proteome</keyword>
<dbReference type="Gene3D" id="1.25.40.390">
    <property type="match status" value="1"/>
</dbReference>
<comment type="similarity">
    <text evidence="2">Belongs to the SusD family.</text>
</comment>
<evidence type="ECO:0000256" key="4">
    <source>
        <dbReference type="ARBA" id="ARBA00023136"/>
    </source>
</evidence>
<gene>
    <name evidence="7" type="ORF">F0L74_00975</name>
</gene>
<dbReference type="SUPFAM" id="SSF48452">
    <property type="entry name" value="TPR-like"/>
    <property type="match status" value="1"/>
</dbReference>
<dbReference type="Pfam" id="PF12771">
    <property type="entry name" value="SusD-like_2"/>
    <property type="match status" value="1"/>
</dbReference>
<dbReference type="InterPro" id="IPR041662">
    <property type="entry name" value="SusD-like_2"/>
</dbReference>
<dbReference type="Proteomes" id="UP000324611">
    <property type="component" value="Unassembled WGS sequence"/>
</dbReference>
<feature type="domain" description="RagB/SusD" evidence="6">
    <location>
        <begin position="224"/>
        <end position="530"/>
    </location>
</feature>
<reference evidence="7 8" key="2">
    <citation type="submission" date="2019-09" db="EMBL/GenBank/DDBJ databases">
        <authorList>
            <person name="Jin C."/>
        </authorList>
    </citation>
    <scope>NUCLEOTIDE SEQUENCE [LARGE SCALE GENOMIC DNA]</scope>
    <source>
        <strain evidence="7 8">BN140078</strain>
    </source>
</reference>
<comment type="caution">
    <text evidence="7">The sequence shown here is derived from an EMBL/GenBank/DDBJ whole genome shotgun (WGS) entry which is preliminary data.</text>
</comment>
<dbReference type="Pfam" id="PF07980">
    <property type="entry name" value="SusD_RagB"/>
    <property type="match status" value="1"/>
</dbReference>
<accession>A0A5B2W1D0</accession>
<keyword evidence="5" id="KW-0998">Cell outer membrane</keyword>
<evidence type="ECO:0000313" key="7">
    <source>
        <dbReference type="EMBL" id="KAA2244580.1"/>
    </source>
</evidence>
<evidence type="ECO:0000256" key="3">
    <source>
        <dbReference type="ARBA" id="ARBA00022729"/>
    </source>
</evidence>
<evidence type="ECO:0000256" key="1">
    <source>
        <dbReference type="ARBA" id="ARBA00004442"/>
    </source>
</evidence>
<sequence>MENRHSIYTWIGTAALLMVLAGSACTKLDPETFSELVEESIIYKESDTSNIIAQAYSPLRPVWADWMGNFDLQEESADEIITPARPNGWYDGGTYQRMHRHTWTSLQEQPDALWGRVFNGVANTNRAIYLFSSGKLPVGAAKESLVAELKALRAFYYWLLCDNFGNVPIVTDYEDLSVPKQSQRKEVYDFIVKELNDNIPLLRESAGTGMYGRFNKWAAKTLLAKMYLNAGVYSGATAWPQCLQQCNDVIQAAGTGLYMLEPQYRDNFKTNNETSRELIFTVPYDEINAPGFIIHMKTLDPLSQQVFRMEAQPWGGNCAVPQFINTYDPEDTRLKDTWLQGPQKTPAGVEVIDYVNFVGGIEKSKSNEGFRVGKYEIRVGAKGSLSNDFPIFRYADVLMMKAECLLRTGQTGEAAQLVTQVRQRAFATTTPAKATVTAADLQKGSKYQYGYWDNGQITELQGGDDVQLGRLLDELGWEFAAEAHRRQDLIRFGIFATKKWFQHRPNGANRTIFLIPQEELNKNPNLVQNPL</sequence>
<evidence type="ECO:0000259" key="6">
    <source>
        <dbReference type="Pfam" id="PF07980"/>
    </source>
</evidence>
<evidence type="ECO:0000313" key="8">
    <source>
        <dbReference type="Proteomes" id="UP000324611"/>
    </source>
</evidence>
<dbReference type="InterPro" id="IPR011990">
    <property type="entry name" value="TPR-like_helical_dom_sf"/>
</dbReference>
<dbReference type="GO" id="GO:0009279">
    <property type="term" value="C:cell outer membrane"/>
    <property type="evidence" value="ECO:0007669"/>
    <property type="project" value="UniProtKB-SubCell"/>
</dbReference>
<comment type="subcellular location">
    <subcellularLocation>
        <location evidence="1">Cell outer membrane</location>
    </subcellularLocation>
</comment>
<proteinExistence type="inferred from homology"/>
<protein>
    <submittedName>
        <fullName evidence="7">RagB/SusD family nutrient uptake outer membrane protein</fullName>
    </submittedName>
</protein>
<dbReference type="RefSeq" id="WP_149835978.1">
    <property type="nucleotide sequence ID" value="NZ_VUOC01000001.1"/>
</dbReference>
<reference evidence="7 8" key="1">
    <citation type="submission" date="2019-09" db="EMBL/GenBank/DDBJ databases">
        <title>Chitinophaga ginsengihumi sp. nov., isolated from soil of ginseng rhizosphere.</title>
        <authorList>
            <person name="Lee J."/>
        </authorList>
    </citation>
    <scope>NUCLEOTIDE SEQUENCE [LARGE SCALE GENOMIC DNA]</scope>
    <source>
        <strain evidence="7 8">BN140078</strain>
    </source>
</reference>
<dbReference type="AlphaFoldDB" id="A0A5B2W1D0"/>
<dbReference type="InterPro" id="IPR012944">
    <property type="entry name" value="SusD_RagB_dom"/>
</dbReference>
<keyword evidence="3" id="KW-0732">Signal</keyword>
<evidence type="ECO:0000256" key="5">
    <source>
        <dbReference type="ARBA" id="ARBA00023237"/>
    </source>
</evidence>
<evidence type="ECO:0000256" key="2">
    <source>
        <dbReference type="ARBA" id="ARBA00006275"/>
    </source>
</evidence>